<evidence type="ECO:0000313" key="3">
    <source>
        <dbReference type="Proteomes" id="UP000199074"/>
    </source>
</evidence>
<feature type="transmembrane region" description="Helical" evidence="1">
    <location>
        <begin position="73"/>
        <end position="94"/>
    </location>
</feature>
<organism evidence="2 3">
    <name type="scientific">Devosia crocina</name>
    <dbReference type="NCBI Taxonomy" id="429728"/>
    <lineage>
        <taxon>Bacteria</taxon>
        <taxon>Pseudomonadati</taxon>
        <taxon>Pseudomonadota</taxon>
        <taxon>Alphaproteobacteria</taxon>
        <taxon>Hyphomicrobiales</taxon>
        <taxon>Devosiaceae</taxon>
        <taxon>Devosia</taxon>
    </lineage>
</organism>
<evidence type="ECO:0000313" key="2">
    <source>
        <dbReference type="EMBL" id="SFV33010.1"/>
    </source>
</evidence>
<keyword evidence="1" id="KW-1133">Transmembrane helix</keyword>
<keyword evidence="1" id="KW-0472">Membrane</keyword>
<keyword evidence="3" id="KW-1185">Reference proteome</keyword>
<feature type="transmembrane region" description="Helical" evidence="1">
    <location>
        <begin position="206"/>
        <end position="225"/>
    </location>
</feature>
<evidence type="ECO:0000256" key="1">
    <source>
        <dbReference type="SAM" id="Phobius"/>
    </source>
</evidence>
<accession>A0A1I7NED1</accession>
<dbReference type="EMBL" id="FPCK01000001">
    <property type="protein sequence ID" value="SFV33010.1"/>
    <property type="molecule type" value="Genomic_DNA"/>
</dbReference>
<proteinExistence type="predicted"/>
<feature type="transmembrane region" description="Helical" evidence="1">
    <location>
        <begin position="106"/>
        <end position="128"/>
    </location>
</feature>
<feature type="transmembrane region" description="Helical" evidence="1">
    <location>
        <begin position="160"/>
        <end position="176"/>
    </location>
</feature>
<sequence>MALLCGAVYFALLAQWGPFPTRLFDADFIHPHLIVRDLAHGGNLFQWSNSAALYAFPDWLFALTALLPLDSHAAALVSSILLTTGLALTGGMLINQYLALTLPQAIAVYALMLIALRTTASRVIVWLLEYGASVYIHTGATLCVMASIILARGIFGGRRPGRYAVAISIIGGAAIYSDPLYFPWFTAPLLATAIIVATLSRKVAPLLAPLCIAAIHGAVFILERIKPFPSHASELFTVDSLTAARFIGEAVVEGVTLLDLTMVLYATALPLSVALLVVSCVSLKMSGRIAPHVAQDMILGLATLSVISLPVVFGVIDHASKLRYVIALVYLVPVLLVRVIARPTTAPRLERLSRWAPALIAILAVPLAPSLFETFRVRPYNELITCLEAHSLTDGYADHDFAKPLIFLTDDVVHLAQVGHGGNTNFSNRWRGERIDGGSFQPNFVLTDKLAPEHLAQFAQPHTIIRCGSSDAWIYDTSSIVAPSR</sequence>
<dbReference type="Proteomes" id="UP000199074">
    <property type="component" value="Unassembled WGS sequence"/>
</dbReference>
<protein>
    <submittedName>
        <fullName evidence="2">Uncharacterized protein</fullName>
    </submittedName>
</protein>
<name>A0A1I7NED1_9HYPH</name>
<feature type="transmembrane region" description="Helical" evidence="1">
    <location>
        <begin position="322"/>
        <end position="340"/>
    </location>
</feature>
<feature type="transmembrane region" description="Helical" evidence="1">
    <location>
        <begin position="352"/>
        <end position="372"/>
    </location>
</feature>
<feature type="transmembrane region" description="Helical" evidence="1">
    <location>
        <begin position="262"/>
        <end position="285"/>
    </location>
</feature>
<feature type="transmembrane region" description="Helical" evidence="1">
    <location>
        <begin position="297"/>
        <end position="316"/>
    </location>
</feature>
<feature type="transmembrane region" description="Helical" evidence="1">
    <location>
        <begin position="134"/>
        <end position="155"/>
    </location>
</feature>
<gene>
    <name evidence="2" type="ORF">SAMN05216456_1848</name>
</gene>
<keyword evidence="1" id="KW-0812">Transmembrane</keyword>
<dbReference type="AlphaFoldDB" id="A0A1I7NED1"/>
<reference evidence="2 3" key="1">
    <citation type="submission" date="2016-10" db="EMBL/GenBank/DDBJ databases">
        <authorList>
            <person name="de Groot N.N."/>
        </authorList>
    </citation>
    <scope>NUCLEOTIDE SEQUENCE [LARGE SCALE GENOMIC DNA]</scope>
    <source>
        <strain evidence="2 3">IPL20</strain>
    </source>
</reference>